<dbReference type="GO" id="GO:0003723">
    <property type="term" value="F:RNA binding"/>
    <property type="evidence" value="ECO:0007669"/>
    <property type="project" value="UniProtKB-KW"/>
</dbReference>
<comment type="similarity">
    <text evidence="3">Belongs to the hantavirus nucleocapsid protein family.</text>
</comment>
<keyword evidence="11" id="KW-0543">Viral nucleoprotein</keyword>
<evidence type="ECO:0000313" key="16">
    <source>
        <dbReference type="EMBL" id="WLJ60755.1"/>
    </source>
</evidence>
<evidence type="ECO:0000256" key="1">
    <source>
        <dbReference type="ARBA" id="ARBA00004328"/>
    </source>
</evidence>
<evidence type="ECO:0000256" key="3">
    <source>
        <dbReference type="ARBA" id="ARBA00007687"/>
    </source>
</evidence>
<sequence>MATAPDPVTSSLAFGGIVNLDALDFAAAAGEKADWTMICNQLRGVETKLLGKAWYQLNIRGKQEKKTRLSQRVCYSGTNSATGAMEKIYVSFPNAQTSVKAGELTSARYSAAVAGHVSPWMLANKHTPILTAVTGGNEIFEKWVQVMQRMTAWFGSTEGAPIWTETCGAKEAGFNGSPYIDEWAAMGDKDTKAFRFPIDADKSVERQGAMWNDTAPYIIAASPGMPPLGLEWSTGMVEGGVLFASMSDFRERMKVSLNPNATSDERDKARLTAFASSYSRRSGQRGHRTHPLILAALYQASKEQWLEGMSLGNEKVGGLEVIWNDFFTNSSRKWGSTGAKIEL</sequence>
<evidence type="ECO:0000256" key="2">
    <source>
        <dbReference type="ARBA" id="ARBA00004407"/>
    </source>
</evidence>
<proteinExistence type="inferred from homology"/>
<evidence type="ECO:0000256" key="13">
    <source>
        <dbReference type="ARBA" id="ARBA00023200"/>
    </source>
</evidence>
<accession>A0AA49X4J4</accession>
<evidence type="ECO:0000256" key="11">
    <source>
        <dbReference type="ARBA" id="ARBA00023086"/>
    </source>
</evidence>
<dbReference type="Pfam" id="PF00846">
    <property type="entry name" value="Hanta_nucleocap"/>
    <property type="match status" value="1"/>
</dbReference>
<evidence type="ECO:0000256" key="12">
    <source>
        <dbReference type="ARBA" id="ARBA00023186"/>
    </source>
</evidence>
<name>A0AA49X4J4_9VIRU</name>
<keyword evidence="8" id="KW-1040">Host Golgi apparatus</keyword>
<protein>
    <recommendedName>
        <fullName evidence="4">Nucleoprotein</fullName>
    </recommendedName>
    <alternativeName>
        <fullName evidence="14">Nucleocapsid protein</fullName>
    </alternativeName>
</protein>
<evidence type="ECO:0000256" key="14">
    <source>
        <dbReference type="ARBA" id="ARBA00033344"/>
    </source>
</evidence>
<evidence type="ECO:0000256" key="7">
    <source>
        <dbReference type="ARBA" id="ARBA00022801"/>
    </source>
</evidence>
<evidence type="ECO:0000256" key="5">
    <source>
        <dbReference type="ARBA" id="ARBA00022722"/>
    </source>
</evidence>
<evidence type="ECO:0000256" key="8">
    <source>
        <dbReference type="ARBA" id="ARBA00022812"/>
    </source>
</evidence>
<keyword evidence="7" id="KW-0378">Hydrolase</keyword>
<dbReference type="EMBL" id="OR270086">
    <property type="protein sequence ID" value="WLJ60755.1"/>
    <property type="molecule type" value="Genomic_RNA"/>
</dbReference>
<comment type="subcellular location">
    <subcellularLocation>
        <location evidence="15">Host Golgi apparatus</location>
        <location evidence="15">Host cis-Golgi network</location>
    </subcellularLocation>
    <subcellularLocation>
        <location evidence="2">Host cytoplasm</location>
        <location evidence="2">Host perinuclear region</location>
    </subcellularLocation>
    <subcellularLocation>
        <location evidence="1">Virion</location>
    </subcellularLocation>
</comment>
<organism evidence="16">
    <name type="scientific">Retropinna hantavirus</name>
    <dbReference type="NCBI Taxonomy" id="3064110"/>
    <lineage>
        <taxon>Viruses</taxon>
        <taxon>Riboviria</taxon>
        <taxon>Orthornavirae</taxon>
        <taxon>Negarnaviricota</taxon>
        <taxon>Polyploviricotina</taxon>
        <taxon>Bunyaviricetes</taxon>
        <taxon>Elliovirales</taxon>
        <taxon>Hantaviridae</taxon>
    </lineage>
</organism>
<evidence type="ECO:0000256" key="15">
    <source>
        <dbReference type="ARBA" id="ARBA00033737"/>
    </source>
</evidence>
<keyword evidence="13" id="KW-1035">Host cytoplasm</keyword>
<dbReference type="GO" id="GO:0044220">
    <property type="term" value="C:host cell perinuclear region of cytoplasm"/>
    <property type="evidence" value="ECO:0007669"/>
    <property type="project" value="UniProtKB-SubCell"/>
</dbReference>
<keyword evidence="11" id="KW-0946">Virion</keyword>
<dbReference type="GO" id="GO:0004519">
    <property type="term" value="F:endonuclease activity"/>
    <property type="evidence" value="ECO:0007669"/>
    <property type="project" value="UniProtKB-KW"/>
</dbReference>
<evidence type="ECO:0000256" key="10">
    <source>
        <dbReference type="ARBA" id="ARBA00023054"/>
    </source>
</evidence>
<keyword evidence="10" id="KW-0175">Coiled coil</keyword>
<dbReference type="GO" id="GO:0019013">
    <property type="term" value="C:viral nucleocapsid"/>
    <property type="evidence" value="ECO:0007669"/>
    <property type="project" value="UniProtKB-KW"/>
</dbReference>
<dbReference type="GO" id="GO:0016787">
    <property type="term" value="F:hydrolase activity"/>
    <property type="evidence" value="ECO:0007669"/>
    <property type="project" value="UniProtKB-KW"/>
</dbReference>
<keyword evidence="9" id="KW-0694">RNA-binding</keyword>
<keyword evidence="12" id="KW-0143">Chaperone</keyword>
<evidence type="ECO:0000256" key="9">
    <source>
        <dbReference type="ARBA" id="ARBA00022884"/>
    </source>
</evidence>
<evidence type="ECO:0000256" key="6">
    <source>
        <dbReference type="ARBA" id="ARBA00022759"/>
    </source>
</evidence>
<keyword evidence="6" id="KW-0255">Endonuclease</keyword>
<dbReference type="GO" id="GO:0044177">
    <property type="term" value="C:host cell Golgi apparatus"/>
    <property type="evidence" value="ECO:0007669"/>
    <property type="project" value="UniProtKB-SubCell"/>
</dbReference>
<dbReference type="InterPro" id="IPR002214">
    <property type="entry name" value="Hanta_nucleocap"/>
</dbReference>
<evidence type="ECO:0000256" key="4">
    <source>
        <dbReference type="ARBA" id="ARBA00014389"/>
    </source>
</evidence>
<reference evidence="16" key="1">
    <citation type="journal article" date="2023" name="bioRxiv">
        <title>Host specificity shapes fish viromes across lakes on an isolated remote island.</title>
        <authorList>
            <person name="Grimwood R.M."/>
            <person name="Fortune-Kelly G."/>
            <person name="Holmes E.C."/>
            <person name="Ingram T."/>
            <person name="Geoghegan J.L."/>
        </authorList>
    </citation>
    <scope>NUCLEOTIDE SEQUENCE</scope>
    <source>
        <strain evidence="16">WAI-S</strain>
    </source>
</reference>
<keyword evidence="5" id="KW-0540">Nuclease</keyword>